<dbReference type="AlphaFoldDB" id="A0AAN7ZBA7"/>
<dbReference type="Proteomes" id="UP001305414">
    <property type="component" value="Unassembled WGS sequence"/>
</dbReference>
<proteinExistence type="predicted"/>
<keyword evidence="3 4" id="KW-0408">Iron</keyword>
<dbReference type="GO" id="GO:0004497">
    <property type="term" value="F:monooxygenase activity"/>
    <property type="evidence" value="ECO:0007669"/>
    <property type="project" value="InterPro"/>
</dbReference>
<name>A0AAN7ZBA7_9PEZI</name>
<dbReference type="InterPro" id="IPR002401">
    <property type="entry name" value="Cyt_P450_E_grp-I"/>
</dbReference>
<keyword evidence="1 4" id="KW-0349">Heme</keyword>
<evidence type="ECO:0008006" key="7">
    <source>
        <dbReference type="Google" id="ProtNLM"/>
    </source>
</evidence>
<sequence>MFSSRRWNILRDTPGAPMERWINEIPNDGLIRFTIAFNAERLLLTSPAVLSEVMVKNVDDWEKPKQLRESLAIVLGNSLVVAEGDDHRVQRKNMLPAFSYRHIKEAYPIFWKKSCEFVEAIGDQITKESSKNGAHLDGVPISFPDFLRRVTLDNIGEAGFGYRFNAITEPESAVNKTYESLFNTSETGVVLTFLETLENILPVSWLQRLPLEHNRQTHAAISYIRHIIKGLIDDKHNRTNETPDHIGTDIMSVAVKSGLFTDDALVDQTMTFLAAGHETVSTAMSWALVMLCKYPKMQQRLRDEIRTGIPSPYQHPSGASDTDVLALPYLQAFCNEILRFHPPVPITRRAAVRDTILGGHRIPKGTNVLLVPAAVNKSKELWGDDALVFNPERWLGGDRASSGGATSNYSNLTFLHGPRSCIGATFARAEFACILAVFVGRVEISHLQSDNQKIKTFKGGITHRLQDELRLKARIVDGW</sequence>
<dbReference type="EMBL" id="JAWHQM010000120">
    <property type="protein sequence ID" value="KAK5637462.1"/>
    <property type="molecule type" value="Genomic_DNA"/>
</dbReference>
<evidence type="ECO:0000313" key="6">
    <source>
        <dbReference type="Proteomes" id="UP001305414"/>
    </source>
</evidence>
<dbReference type="InterPro" id="IPR036396">
    <property type="entry name" value="Cyt_P450_sf"/>
</dbReference>
<comment type="caution">
    <text evidence="5">The sequence shown here is derived from an EMBL/GenBank/DDBJ whole genome shotgun (WGS) entry which is preliminary data.</text>
</comment>
<dbReference type="GO" id="GO:0020037">
    <property type="term" value="F:heme binding"/>
    <property type="evidence" value="ECO:0007669"/>
    <property type="project" value="InterPro"/>
</dbReference>
<organism evidence="5 6">
    <name type="scientific">Xylaria bambusicola</name>
    <dbReference type="NCBI Taxonomy" id="326684"/>
    <lineage>
        <taxon>Eukaryota</taxon>
        <taxon>Fungi</taxon>
        <taxon>Dikarya</taxon>
        <taxon>Ascomycota</taxon>
        <taxon>Pezizomycotina</taxon>
        <taxon>Sordariomycetes</taxon>
        <taxon>Xylariomycetidae</taxon>
        <taxon>Xylariales</taxon>
        <taxon>Xylariaceae</taxon>
        <taxon>Xylaria</taxon>
    </lineage>
</organism>
<dbReference type="InterPro" id="IPR050121">
    <property type="entry name" value="Cytochrome_P450_monoxygenase"/>
</dbReference>
<accession>A0AAN7ZBA7</accession>
<protein>
    <recommendedName>
        <fullName evidence="7">Cytochrome P450</fullName>
    </recommendedName>
</protein>
<dbReference type="PANTHER" id="PTHR24305:SF227">
    <property type="entry name" value="P450, PUTATIVE (EUROFUNG)-RELATED"/>
    <property type="match status" value="1"/>
</dbReference>
<evidence type="ECO:0000313" key="5">
    <source>
        <dbReference type="EMBL" id="KAK5637462.1"/>
    </source>
</evidence>
<dbReference type="SUPFAM" id="SSF48264">
    <property type="entry name" value="Cytochrome P450"/>
    <property type="match status" value="1"/>
</dbReference>
<dbReference type="PANTHER" id="PTHR24305">
    <property type="entry name" value="CYTOCHROME P450"/>
    <property type="match status" value="1"/>
</dbReference>
<dbReference type="InterPro" id="IPR001128">
    <property type="entry name" value="Cyt_P450"/>
</dbReference>
<evidence type="ECO:0000256" key="1">
    <source>
        <dbReference type="ARBA" id="ARBA00022617"/>
    </source>
</evidence>
<dbReference type="Pfam" id="PF00067">
    <property type="entry name" value="p450"/>
    <property type="match status" value="1"/>
</dbReference>
<reference evidence="5 6" key="1">
    <citation type="submission" date="2023-10" db="EMBL/GenBank/DDBJ databases">
        <title>Draft genome sequence of Xylaria bambusicola isolate GMP-LS, the root and basal stem rot pathogen of sugarcane in Indonesia.</title>
        <authorList>
            <person name="Selvaraj P."/>
            <person name="Muralishankar V."/>
            <person name="Muruganantham S."/>
            <person name="Sp S."/>
            <person name="Haryani S."/>
            <person name="Lau K.J.X."/>
            <person name="Naqvi N.I."/>
        </authorList>
    </citation>
    <scope>NUCLEOTIDE SEQUENCE [LARGE SCALE GENOMIC DNA]</scope>
    <source>
        <strain evidence="5">GMP-LS</strain>
    </source>
</reference>
<dbReference type="Gene3D" id="1.10.630.10">
    <property type="entry name" value="Cytochrome P450"/>
    <property type="match status" value="1"/>
</dbReference>
<dbReference type="GO" id="GO:0005506">
    <property type="term" value="F:iron ion binding"/>
    <property type="evidence" value="ECO:0007669"/>
    <property type="project" value="InterPro"/>
</dbReference>
<evidence type="ECO:0000256" key="2">
    <source>
        <dbReference type="ARBA" id="ARBA00022723"/>
    </source>
</evidence>
<gene>
    <name evidence="5" type="ORF">RRF57_013178</name>
</gene>
<dbReference type="PRINTS" id="PR00463">
    <property type="entry name" value="EP450I"/>
</dbReference>
<comment type="cofactor">
    <cofactor evidence="4">
        <name>heme</name>
        <dbReference type="ChEBI" id="CHEBI:30413"/>
    </cofactor>
</comment>
<dbReference type="PRINTS" id="PR00385">
    <property type="entry name" value="P450"/>
</dbReference>
<evidence type="ECO:0000256" key="3">
    <source>
        <dbReference type="ARBA" id="ARBA00023004"/>
    </source>
</evidence>
<dbReference type="CDD" id="cd11069">
    <property type="entry name" value="CYP_FUM15-like"/>
    <property type="match status" value="1"/>
</dbReference>
<keyword evidence="2 4" id="KW-0479">Metal-binding</keyword>
<evidence type="ECO:0000256" key="4">
    <source>
        <dbReference type="PIRSR" id="PIRSR602401-1"/>
    </source>
</evidence>
<dbReference type="GO" id="GO:0016705">
    <property type="term" value="F:oxidoreductase activity, acting on paired donors, with incorporation or reduction of molecular oxygen"/>
    <property type="evidence" value="ECO:0007669"/>
    <property type="project" value="InterPro"/>
</dbReference>
<keyword evidence="6" id="KW-1185">Reference proteome</keyword>
<feature type="binding site" description="axial binding residue" evidence="4">
    <location>
        <position position="421"/>
    </location>
    <ligand>
        <name>heme</name>
        <dbReference type="ChEBI" id="CHEBI:30413"/>
    </ligand>
    <ligandPart>
        <name>Fe</name>
        <dbReference type="ChEBI" id="CHEBI:18248"/>
    </ligandPart>
</feature>